<dbReference type="EMBL" id="NPKJ01000034">
    <property type="protein sequence ID" value="PAQ10090.1"/>
    <property type="molecule type" value="Genomic_DNA"/>
</dbReference>
<keyword evidence="5" id="KW-0804">Transcription</keyword>
<accession>A0A271LRY4</accession>
<dbReference type="AlphaFoldDB" id="A0A271LRY4"/>
<dbReference type="GO" id="GO:0003677">
    <property type="term" value="F:DNA binding"/>
    <property type="evidence" value="ECO:0007669"/>
    <property type="project" value="UniProtKB-KW"/>
</dbReference>
<name>A0A271LRY4_9HYPH</name>
<evidence type="ECO:0000256" key="4">
    <source>
        <dbReference type="ARBA" id="ARBA00023125"/>
    </source>
</evidence>
<dbReference type="RefSeq" id="WP_095492390.1">
    <property type="nucleotide sequence ID" value="NZ_NPKJ01000034.1"/>
</dbReference>
<dbReference type="SUPFAM" id="SSF46785">
    <property type="entry name" value="Winged helix' DNA-binding domain"/>
    <property type="match status" value="1"/>
</dbReference>
<evidence type="ECO:0000256" key="5">
    <source>
        <dbReference type="ARBA" id="ARBA00023163"/>
    </source>
</evidence>
<dbReference type="InterPro" id="IPR000847">
    <property type="entry name" value="LysR_HTH_N"/>
</dbReference>
<gene>
    <name evidence="7" type="ORF">CIT26_09735</name>
</gene>
<evidence type="ECO:0000256" key="2">
    <source>
        <dbReference type="ARBA" id="ARBA00022458"/>
    </source>
</evidence>
<evidence type="ECO:0000259" key="6">
    <source>
        <dbReference type="PROSITE" id="PS50931"/>
    </source>
</evidence>
<evidence type="ECO:0000256" key="1">
    <source>
        <dbReference type="ARBA" id="ARBA00009437"/>
    </source>
</evidence>
<keyword evidence="2" id="KW-0536">Nodulation</keyword>
<dbReference type="InterPro" id="IPR036388">
    <property type="entry name" value="WH-like_DNA-bd_sf"/>
</dbReference>
<reference evidence="7 8" key="1">
    <citation type="submission" date="2017-08" db="EMBL/GenBank/DDBJ databases">
        <title>Mesorhizobium wenxinae sp. nov., a novel rhizobial species isolated from root nodules of chickpea (Cicer arietinum L.).</title>
        <authorList>
            <person name="Zhang J."/>
        </authorList>
    </citation>
    <scope>NUCLEOTIDE SEQUENCE [LARGE SCALE GENOMIC DNA]</scope>
    <source>
        <strain evidence="7 8">SDW018</strain>
    </source>
</reference>
<dbReference type="Gene3D" id="1.10.10.10">
    <property type="entry name" value="Winged helix-like DNA-binding domain superfamily/Winged helix DNA-binding domain"/>
    <property type="match status" value="1"/>
</dbReference>
<dbReference type="InterPro" id="IPR037402">
    <property type="entry name" value="YidZ_PBP2"/>
</dbReference>
<evidence type="ECO:0000313" key="7">
    <source>
        <dbReference type="EMBL" id="PAQ10090.1"/>
    </source>
</evidence>
<sequence>MLNRIDLSRADLNLLVLFEIVHDERHVGRAAEKLNLTPSAVSHGLGRLRRLLNDPLFLRTPKGVVPTARAMELASPIADVLARVRSVISTAEPFDPANSTRRFTIGAPDGVAAVFLPPLLAELGRTAPGIDIGVRQLLPAPGETSPERAWRSAFADLEAGAMDIAVIPSGHIPTRFHARSLYNEDFVLAMQAGHPFADDPTLEHYCEMKHLVVSFTGDPHGFVDEVLATQGYSRRIALTVPSFMFALAVLADTDLISALPKRFVARHAARFGVVSLEAPLPLTTFQLNAIAPRAAMMDAGLAWIFDLLAAKHECWG</sequence>
<dbReference type="Pfam" id="PF03466">
    <property type="entry name" value="LysR_substrate"/>
    <property type="match status" value="1"/>
</dbReference>
<proteinExistence type="inferred from homology"/>
<evidence type="ECO:0000256" key="3">
    <source>
        <dbReference type="ARBA" id="ARBA00023015"/>
    </source>
</evidence>
<dbReference type="Proteomes" id="UP000216442">
    <property type="component" value="Unassembled WGS sequence"/>
</dbReference>
<dbReference type="InterPro" id="IPR005119">
    <property type="entry name" value="LysR_subst-bd"/>
</dbReference>
<feature type="domain" description="HTH lysR-type" evidence="6">
    <location>
        <begin position="11"/>
        <end position="67"/>
    </location>
</feature>
<dbReference type="PROSITE" id="PS50931">
    <property type="entry name" value="HTH_LYSR"/>
    <property type="match status" value="1"/>
</dbReference>
<comment type="caution">
    <text evidence="7">The sequence shown here is derived from an EMBL/GenBank/DDBJ whole genome shotgun (WGS) entry which is preliminary data.</text>
</comment>
<dbReference type="PANTHER" id="PTHR30118:SF15">
    <property type="entry name" value="TRANSCRIPTIONAL REGULATORY PROTEIN"/>
    <property type="match status" value="1"/>
</dbReference>
<keyword evidence="3" id="KW-0805">Transcription regulation</keyword>
<dbReference type="Pfam" id="PF00126">
    <property type="entry name" value="HTH_1"/>
    <property type="match status" value="1"/>
</dbReference>
<dbReference type="InterPro" id="IPR050389">
    <property type="entry name" value="LysR-type_TF"/>
</dbReference>
<comment type="similarity">
    <text evidence="1">Belongs to the LysR transcriptional regulatory family.</text>
</comment>
<dbReference type="SUPFAM" id="SSF53850">
    <property type="entry name" value="Periplasmic binding protein-like II"/>
    <property type="match status" value="1"/>
</dbReference>
<dbReference type="OrthoDB" id="528082at2"/>
<protein>
    <submittedName>
        <fullName evidence="7">LysR family transcriptional regulator</fullName>
    </submittedName>
</protein>
<dbReference type="CDD" id="cd08417">
    <property type="entry name" value="PBP2_Nitroaromatics_like"/>
    <property type="match status" value="1"/>
</dbReference>
<dbReference type="Gene3D" id="3.40.190.10">
    <property type="entry name" value="Periplasmic binding protein-like II"/>
    <property type="match status" value="2"/>
</dbReference>
<dbReference type="PANTHER" id="PTHR30118">
    <property type="entry name" value="HTH-TYPE TRANSCRIPTIONAL REGULATOR LEUO-RELATED"/>
    <property type="match status" value="1"/>
</dbReference>
<organism evidence="7 8">
    <name type="scientific">Mesorhizobium temperatum</name>
    <dbReference type="NCBI Taxonomy" id="241416"/>
    <lineage>
        <taxon>Bacteria</taxon>
        <taxon>Pseudomonadati</taxon>
        <taxon>Pseudomonadota</taxon>
        <taxon>Alphaproteobacteria</taxon>
        <taxon>Hyphomicrobiales</taxon>
        <taxon>Phyllobacteriaceae</taxon>
        <taxon>Mesorhizobium</taxon>
    </lineage>
</organism>
<dbReference type="InterPro" id="IPR036390">
    <property type="entry name" value="WH_DNA-bd_sf"/>
</dbReference>
<keyword evidence="4" id="KW-0238">DNA-binding</keyword>
<keyword evidence="8" id="KW-1185">Reference proteome</keyword>
<evidence type="ECO:0000313" key="8">
    <source>
        <dbReference type="Proteomes" id="UP000216442"/>
    </source>
</evidence>
<dbReference type="GO" id="GO:0003700">
    <property type="term" value="F:DNA-binding transcription factor activity"/>
    <property type="evidence" value="ECO:0007669"/>
    <property type="project" value="InterPro"/>
</dbReference>